<keyword evidence="2" id="KW-1185">Reference proteome</keyword>
<organism evidence="1 2">
    <name type="scientific">Christensenella hongkongensis</name>
    <dbReference type="NCBI Taxonomy" id="270498"/>
    <lineage>
        <taxon>Bacteria</taxon>
        <taxon>Bacillati</taxon>
        <taxon>Bacillota</taxon>
        <taxon>Clostridia</taxon>
        <taxon>Christensenellales</taxon>
        <taxon>Christensenellaceae</taxon>
        <taxon>Christensenella</taxon>
    </lineage>
</organism>
<reference evidence="1 2" key="1">
    <citation type="submission" date="2015-04" db="EMBL/GenBank/DDBJ databases">
        <title>Draft genome sequence of bacteremic isolate Catabacter hongkongensis type strain HKU16T.</title>
        <authorList>
            <person name="Lau S.K."/>
            <person name="Teng J.L."/>
            <person name="Huang Y."/>
            <person name="Curreem S.O."/>
            <person name="Tsui S.K."/>
            <person name="Woo P.C."/>
        </authorList>
    </citation>
    <scope>NUCLEOTIDE SEQUENCE [LARGE SCALE GENOMIC DNA]</scope>
    <source>
        <strain evidence="1 2">HKU16</strain>
    </source>
</reference>
<dbReference type="EMBL" id="LAYJ01000029">
    <property type="protein sequence ID" value="KKI52289.1"/>
    <property type="molecule type" value="Genomic_DNA"/>
</dbReference>
<proteinExistence type="predicted"/>
<name>A0A0M2NIC5_9FIRM</name>
<comment type="caution">
    <text evidence="1">The sequence shown here is derived from an EMBL/GenBank/DDBJ whole genome shotgun (WGS) entry which is preliminary data.</text>
</comment>
<protein>
    <recommendedName>
        <fullName evidence="3">DUF1292 domain-containing protein</fullName>
    </recommendedName>
</protein>
<accession>A0A0M2NIC5</accession>
<dbReference type="RefSeq" id="WP_046442087.1">
    <property type="nucleotide sequence ID" value="NZ_CAUERS010000159.1"/>
</dbReference>
<dbReference type="Pfam" id="PF06949">
    <property type="entry name" value="DUF1292"/>
    <property type="match status" value="1"/>
</dbReference>
<gene>
    <name evidence="1" type="ORF">CHK_0197</name>
</gene>
<evidence type="ECO:0008006" key="3">
    <source>
        <dbReference type="Google" id="ProtNLM"/>
    </source>
</evidence>
<dbReference type="Proteomes" id="UP000034076">
    <property type="component" value="Unassembled WGS sequence"/>
</dbReference>
<sequence length="99" mass="11769">MSEELNLIEMQDEDGNVLKFEHLLTFEVDEDFYVAFTPIEKMDEFDVGEVLIMRIKEDEDGDVYLPIESEQELDELWNIFQQLYYEGDEEGDDEDTEQS</sequence>
<evidence type="ECO:0000313" key="1">
    <source>
        <dbReference type="EMBL" id="KKI52289.1"/>
    </source>
</evidence>
<dbReference type="AlphaFoldDB" id="A0A0M2NIC5"/>
<dbReference type="InterPro" id="IPR009711">
    <property type="entry name" value="UPF0473"/>
</dbReference>
<dbReference type="OrthoDB" id="2086132at2"/>
<evidence type="ECO:0000313" key="2">
    <source>
        <dbReference type="Proteomes" id="UP000034076"/>
    </source>
</evidence>
<dbReference type="STRING" id="270498.CHK_0197"/>